<dbReference type="InterPro" id="IPR000639">
    <property type="entry name" value="Epox_hydrolase-like"/>
</dbReference>
<dbReference type="SUPFAM" id="SSF53474">
    <property type="entry name" value="alpha/beta-Hydrolases"/>
    <property type="match status" value="1"/>
</dbReference>
<reference evidence="3 4" key="1">
    <citation type="submission" date="2024-03" db="EMBL/GenBank/DDBJ databases">
        <title>Actinomycetospora sp. OC33-EN07, a novel actinomycete isolated from wild orchid (Aerides multiflora).</title>
        <authorList>
            <person name="Suriyachadkun C."/>
        </authorList>
    </citation>
    <scope>NUCLEOTIDE SEQUENCE [LARGE SCALE GENOMIC DNA]</scope>
    <source>
        <strain evidence="3 4">OC33-EN07</strain>
    </source>
</reference>
<dbReference type="Gene3D" id="3.40.50.1820">
    <property type="entry name" value="alpha/beta hydrolase"/>
    <property type="match status" value="1"/>
</dbReference>
<dbReference type="Pfam" id="PF00561">
    <property type="entry name" value="Abhydrolase_1"/>
    <property type="match status" value="1"/>
</dbReference>
<keyword evidence="1" id="KW-0378">Hydrolase</keyword>
<evidence type="ECO:0000313" key="4">
    <source>
        <dbReference type="Proteomes" id="UP001369736"/>
    </source>
</evidence>
<proteinExistence type="predicted"/>
<dbReference type="Proteomes" id="UP001369736">
    <property type="component" value="Unassembled WGS sequence"/>
</dbReference>
<dbReference type="InterPro" id="IPR029058">
    <property type="entry name" value="AB_hydrolase_fold"/>
</dbReference>
<dbReference type="PANTHER" id="PTHR42977">
    <property type="entry name" value="HYDROLASE-RELATED"/>
    <property type="match status" value="1"/>
</dbReference>
<evidence type="ECO:0000259" key="2">
    <source>
        <dbReference type="Pfam" id="PF00561"/>
    </source>
</evidence>
<dbReference type="InterPro" id="IPR051340">
    <property type="entry name" value="Haloalkane_dehalogenase"/>
</dbReference>
<evidence type="ECO:0000313" key="3">
    <source>
        <dbReference type="EMBL" id="MEJ2862256.1"/>
    </source>
</evidence>
<comment type="caution">
    <text evidence="3">The sequence shown here is derived from an EMBL/GenBank/DDBJ whole genome shotgun (WGS) entry which is preliminary data.</text>
</comment>
<dbReference type="NCBIfam" id="NF002043">
    <property type="entry name" value="PRK00870.1"/>
    <property type="match status" value="1"/>
</dbReference>
<sequence length="306" mass="32568">MDLRRTPDDRFDDLPGFALAPRYVEVDDPDGGGPVRVATYAAGPEDAPAVLLLHGEPSWSFLYRHVIEALVAAGLRAVAIDMVGFGRSDKPARIADHSYARHVAWTTQAVDALGLRDAVLVGQDWGGLIGLRLVAAEPDRWAGVVAANTGLPTGDVDMPAVWWRFRRAVEKAEHLDVGRLVASGCARGLAPDDRAAYDAPFPDETFTAGPRAMPLLVPTRPDDPENGPNRTAWEALGRYGRPFLTAFSDSDPITASMGPVLREHVPGAAGLDHPVIADAGHFLQEDAGDALGRVIAAFVASLPGHG</sequence>
<name>A0ABU8M551_9PSEU</name>
<evidence type="ECO:0000256" key="1">
    <source>
        <dbReference type="ARBA" id="ARBA00022801"/>
    </source>
</evidence>
<feature type="domain" description="AB hydrolase-1" evidence="2">
    <location>
        <begin position="48"/>
        <end position="286"/>
    </location>
</feature>
<keyword evidence="4" id="KW-1185">Reference proteome</keyword>
<dbReference type="PRINTS" id="PR00111">
    <property type="entry name" value="ABHYDROLASE"/>
</dbReference>
<dbReference type="PRINTS" id="PR00412">
    <property type="entry name" value="EPOXHYDRLASE"/>
</dbReference>
<dbReference type="EMBL" id="JBBEGM010000005">
    <property type="protein sequence ID" value="MEJ2862256.1"/>
    <property type="molecule type" value="Genomic_DNA"/>
</dbReference>
<organism evidence="3 4">
    <name type="scientific">Actinomycetospora flava</name>
    <dbReference type="NCBI Taxonomy" id="3129232"/>
    <lineage>
        <taxon>Bacteria</taxon>
        <taxon>Bacillati</taxon>
        <taxon>Actinomycetota</taxon>
        <taxon>Actinomycetes</taxon>
        <taxon>Pseudonocardiales</taxon>
        <taxon>Pseudonocardiaceae</taxon>
        <taxon>Actinomycetospora</taxon>
    </lineage>
</organism>
<gene>
    <name evidence="3" type="ORF">WCD58_13880</name>
</gene>
<dbReference type="PANTHER" id="PTHR42977:SF3">
    <property type="entry name" value="AB HYDROLASE-1 DOMAIN-CONTAINING PROTEIN"/>
    <property type="match status" value="1"/>
</dbReference>
<dbReference type="InterPro" id="IPR000073">
    <property type="entry name" value="AB_hydrolase_1"/>
</dbReference>
<dbReference type="RefSeq" id="WP_337703634.1">
    <property type="nucleotide sequence ID" value="NZ_JBBEGM010000005.1"/>
</dbReference>
<accession>A0ABU8M551</accession>
<protein>
    <submittedName>
        <fullName evidence="3">Haloalkane dehalogenase</fullName>
    </submittedName>
</protein>